<evidence type="ECO:0000259" key="2">
    <source>
        <dbReference type="Pfam" id="PF10370"/>
    </source>
</evidence>
<dbReference type="EMBL" id="JAKKOR010000012">
    <property type="protein sequence ID" value="MCF8589935.1"/>
    <property type="molecule type" value="Genomic_DNA"/>
</dbReference>
<feature type="compositionally biased region" description="Basic and acidic residues" evidence="1">
    <location>
        <begin position="24"/>
        <end position="38"/>
    </location>
</feature>
<evidence type="ECO:0000313" key="4">
    <source>
        <dbReference type="Proteomes" id="UP001200110"/>
    </source>
</evidence>
<dbReference type="Pfam" id="PF10370">
    <property type="entry name" value="Rv2993c-like_N"/>
    <property type="match status" value="1"/>
</dbReference>
<feature type="domain" description="Rv2993c-like N-terminal" evidence="2">
    <location>
        <begin position="1"/>
        <end position="38"/>
    </location>
</feature>
<feature type="non-terminal residue" evidence="3">
    <location>
        <position position="38"/>
    </location>
</feature>
<evidence type="ECO:0000256" key="1">
    <source>
        <dbReference type="SAM" id="MobiDB-lite"/>
    </source>
</evidence>
<feature type="region of interest" description="Disordered" evidence="1">
    <location>
        <begin position="18"/>
        <end position="38"/>
    </location>
</feature>
<accession>A0ABS9IWJ1</accession>
<sequence>MKLGRVASPDGVAFVAVEGPEGQETAREIAEHPFGDPT</sequence>
<evidence type="ECO:0000313" key="3">
    <source>
        <dbReference type="EMBL" id="MCF8589935.1"/>
    </source>
</evidence>
<gene>
    <name evidence="3" type="ORF">L5G33_15890</name>
</gene>
<proteinExistence type="predicted"/>
<name>A0ABS9IWJ1_9ACTN</name>
<dbReference type="InterPro" id="IPR018833">
    <property type="entry name" value="Rv2993c-like_N"/>
</dbReference>
<dbReference type="RefSeq" id="WP_236999386.1">
    <property type="nucleotide sequence ID" value="NZ_JAKKOR010000012.1"/>
</dbReference>
<keyword evidence="4" id="KW-1185">Reference proteome</keyword>
<dbReference type="Gene3D" id="2.30.30.370">
    <property type="entry name" value="FAH"/>
    <property type="match status" value="1"/>
</dbReference>
<protein>
    <submittedName>
        <fullName evidence="3">DUF2437 domain-containing protein</fullName>
    </submittedName>
</protein>
<comment type="caution">
    <text evidence="3">The sequence shown here is derived from an EMBL/GenBank/DDBJ whole genome shotgun (WGS) entry which is preliminary data.</text>
</comment>
<reference evidence="3 4" key="1">
    <citation type="submission" date="2022-01" db="EMBL/GenBank/DDBJ databases">
        <authorList>
            <person name="Huang Y."/>
        </authorList>
    </citation>
    <scope>NUCLEOTIDE SEQUENCE [LARGE SCALE GENOMIC DNA]</scope>
    <source>
        <strain evidence="3 4">HY366</strain>
    </source>
</reference>
<dbReference type="Proteomes" id="UP001200110">
    <property type="component" value="Unassembled WGS sequence"/>
</dbReference>
<organism evidence="3 4">
    <name type="scientific">Gordonia liuliyuniae</name>
    <dbReference type="NCBI Taxonomy" id="2911517"/>
    <lineage>
        <taxon>Bacteria</taxon>
        <taxon>Bacillati</taxon>
        <taxon>Actinomycetota</taxon>
        <taxon>Actinomycetes</taxon>
        <taxon>Mycobacteriales</taxon>
        <taxon>Gordoniaceae</taxon>
        <taxon>Gordonia</taxon>
    </lineage>
</organism>